<dbReference type="OrthoDB" id="3695445at2"/>
<dbReference type="Gene3D" id="3.30.530.20">
    <property type="match status" value="1"/>
</dbReference>
<keyword evidence="2" id="KW-1133">Transmembrane helix</keyword>
<sequence length="317" mass="33467">MSEAAESRTGTLVKGLGVASLGLGLTEVLAPARVAALAGVDETRRSRAVIRALGVRECGHAAALLLGSEKLVWTRVAGDVLDVAVLAAGVAGRRPGQRRRGIVSAIALTAIGAADLYAALRTTGNQSPARHANNRRHQALRAAITVHRSPEDVYGFWRNVENLPSFMYHLKSVTADGDGRSHWVANAPVGQPVQWDAQITEDQPGKRIAWQSLPGSGIENGGSVDFAPDNSGKGNEVRVTIGYQLPGGALGKVASTLLGESPEQQVNDDLRRFKQILETGQVLRSDGSPEGTTSFSQMHQQTAQPAKQPANRKGATA</sequence>
<reference evidence="4 5" key="1">
    <citation type="submission" date="2017-02" db="EMBL/GenBank/DDBJ databases">
        <title>The new phylogeny of genus Mycobacterium.</title>
        <authorList>
            <person name="Tortoli E."/>
            <person name="Trovato A."/>
            <person name="Cirillo D.M."/>
        </authorList>
    </citation>
    <scope>NUCLEOTIDE SEQUENCE [LARGE SCALE GENOMIC DNA]</scope>
    <source>
        <strain evidence="4 5">DSM 45057</strain>
    </source>
</reference>
<accession>A0A1W9ZG83</accession>
<dbReference type="PANTHER" id="PTHR33824">
    <property type="entry name" value="POLYKETIDE CYCLASE/DEHYDRASE AND LIPID TRANSPORT SUPERFAMILY PROTEIN"/>
    <property type="match status" value="1"/>
</dbReference>
<keyword evidence="2" id="KW-0472">Membrane</keyword>
<protein>
    <recommendedName>
        <fullName evidence="3">Coenzyme Q-binding protein COQ10 START domain-containing protein</fullName>
    </recommendedName>
</protein>
<evidence type="ECO:0000256" key="2">
    <source>
        <dbReference type="SAM" id="Phobius"/>
    </source>
</evidence>
<feature type="compositionally biased region" description="Polar residues" evidence="1">
    <location>
        <begin position="290"/>
        <end position="305"/>
    </location>
</feature>
<dbReference type="RefSeq" id="WP_083115561.1">
    <property type="nucleotide sequence ID" value="NZ_JACKTS010000040.1"/>
</dbReference>
<dbReference type="Proteomes" id="UP000192284">
    <property type="component" value="Unassembled WGS sequence"/>
</dbReference>
<evidence type="ECO:0000259" key="3">
    <source>
        <dbReference type="Pfam" id="PF03364"/>
    </source>
</evidence>
<dbReference type="PANTHER" id="PTHR33824:SF7">
    <property type="entry name" value="POLYKETIDE CYCLASE_DEHYDRASE AND LIPID TRANSPORT SUPERFAMILY PROTEIN"/>
    <property type="match status" value="1"/>
</dbReference>
<keyword evidence="5" id="KW-1185">Reference proteome</keyword>
<proteinExistence type="predicted"/>
<name>A0A1W9ZG83_MYCAN</name>
<dbReference type="EMBL" id="MVHE01000057">
    <property type="protein sequence ID" value="ORA14248.1"/>
    <property type="molecule type" value="Genomic_DNA"/>
</dbReference>
<feature type="region of interest" description="Disordered" evidence="1">
    <location>
        <begin position="281"/>
        <end position="317"/>
    </location>
</feature>
<evidence type="ECO:0000313" key="4">
    <source>
        <dbReference type="EMBL" id="ORA14248.1"/>
    </source>
</evidence>
<organism evidence="4 5">
    <name type="scientific">Mycobacterium angelicum</name>
    <dbReference type="NCBI Taxonomy" id="470074"/>
    <lineage>
        <taxon>Bacteria</taxon>
        <taxon>Bacillati</taxon>
        <taxon>Actinomycetota</taxon>
        <taxon>Actinomycetes</taxon>
        <taxon>Mycobacteriales</taxon>
        <taxon>Mycobacteriaceae</taxon>
        <taxon>Mycobacterium</taxon>
    </lineage>
</organism>
<dbReference type="InterPro" id="IPR047137">
    <property type="entry name" value="ORF3"/>
</dbReference>
<feature type="transmembrane region" description="Helical" evidence="2">
    <location>
        <begin position="102"/>
        <end position="120"/>
    </location>
</feature>
<dbReference type="AlphaFoldDB" id="A0A1W9ZG83"/>
<evidence type="ECO:0000256" key="1">
    <source>
        <dbReference type="SAM" id="MobiDB-lite"/>
    </source>
</evidence>
<gene>
    <name evidence="4" type="ORF">BST12_23025</name>
</gene>
<feature type="domain" description="Coenzyme Q-binding protein COQ10 START" evidence="3">
    <location>
        <begin position="146"/>
        <end position="270"/>
    </location>
</feature>
<keyword evidence="2" id="KW-0812">Transmembrane</keyword>
<dbReference type="Pfam" id="PF03364">
    <property type="entry name" value="Polyketide_cyc"/>
    <property type="match status" value="1"/>
</dbReference>
<dbReference type="InterPro" id="IPR005031">
    <property type="entry name" value="COQ10_START"/>
</dbReference>
<dbReference type="CDD" id="cd07817">
    <property type="entry name" value="SRPBCC_8"/>
    <property type="match status" value="1"/>
</dbReference>
<evidence type="ECO:0000313" key="5">
    <source>
        <dbReference type="Proteomes" id="UP000192284"/>
    </source>
</evidence>
<dbReference type="InterPro" id="IPR023393">
    <property type="entry name" value="START-like_dom_sf"/>
</dbReference>
<dbReference type="SUPFAM" id="SSF55961">
    <property type="entry name" value="Bet v1-like"/>
    <property type="match status" value="1"/>
</dbReference>
<comment type="caution">
    <text evidence="4">The sequence shown here is derived from an EMBL/GenBank/DDBJ whole genome shotgun (WGS) entry which is preliminary data.</text>
</comment>